<proteinExistence type="predicted"/>
<gene>
    <name evidence="1" type="ORF">L1987_13240</name>
</gene>
<name>A0ACB9JI97_9ASTR</name>
<sequence>MLFFKNDSTDIGISYKPPPQAPAPTCDLVPKTLLFHTISPPLPSSFHHTQNQPNGFIAVVQIEKGPPILRLETPDQSLWTSKTPEKSAHPPRRLLTRRQSLRSVKQVREAAKQLRKPSNSSSPLTSSAASTEIKIIKPNTSKSLPEKYEMLNKFFRSLGSSIRLLRLKGSISTSFGYSHLAQIKFVLPDAIEIKKILVRDDRTSCMKPDLHIGLNLGIVENDEKLTSDSTYLLMNKLFRSRLVRFLKSNPEGDEVPEEMLPEPFNRSNRLTSSNAIQKPDLDSDQDITYPLYEQQPMAASHMPQSFRRHFSKQESDDLSPLKCCARLPETPIKGFDLGKEDLPFIDTPAQSARPPVRGFMTPDEGSSMSPSKLTRRASIKRSIIFETHVRNKPPTVKRVSTDDDDDLSDILSRDLLASIKEKELKELEEKK</sequence>
<organism evidence="1 2">
    <name type="scientific">Smallanthus sonchifolius</name>
    <dbReference type="NCBI Taxonomy" id="185202"/>
    <lineage>
        <taxon>Eukaryota</taxon>
        <taxon>Viridiplantae</taxon>
        <taxon>Streptophyta</taxon>
        <taxon>Embryophyta</taxon>
        <taxon>Tracheophyta</taxon>
        <taxon>Spermatophyta</taxon>
        <taxon>Magnoliopsida</taxon>
        <taxon>eudicotyledons</taxon>
        <taxon>Gunneridae</taxon>
        <taxon>Pentapetalae</taxon>
        <taxon>asterids</taxon>
        <taxon>campanulids</taxon>
        <taxon>Asterales</taxon>
        <taxon>Asteraceae</taxon>
        <taxon>Asteroideae</taxon>
        <taxon>Heliantheae alliance</taxon>
        <taxon>Millerieae</taxon>
        <taxon>Smallanthus</taxon>
    </lineage>
</organism>
<comment type="caution">
    <text evidence="1">The sequence shown here is derived from an EMBL/GenBank/DDBJ whole genome shotgun (WGS) entry which is preliminary data.</text>
</comment>
<dbReference type="Proteomes" id="UP001056120">
    <property type="component" value="Linkage Group LG04"/>
</dbReference>
<accession>A0ACB9JI97</accession>
<evidence type="ECO:0000313" key="1">
    <source>
        <dbReference type="EMBL" id="KAI3819406.1"/>
    </source>
</evidence>
<reference evidence="2" key="1">
    <citation type="journal article" date="2022" name="Mol. Ecol. Resour.">
        <title>The genomes of chicory, endive, great burdock and yacon provide insights into Asteraceae palaeo-polyploidization history and plant inulin production.</title>
        <authorList>
            <person name="Fan W."/>
            <person name="Wang S."/>
            <person name="Wang H."/>
            <person name="Wang A."/>
            <person name="Jiang F."/>
            <person name="Liu H."/>
            <person name="Zhao H."/>
            <person name="Xu D."/>
            <person name="Zhang Y."/>
        </authorList>
    </citation>
    <scope>NUCLEOTIDE SEQUENCE [LARGE SCALE GENOMIC DNA]</scope>
    <source>
        <strain evidence="2">cv. Yunnan</strain>
    </source>
</reference>
<dbReference type="EMBL" id="CM042021">
    <property type="protein sequence ID" value="KAI3819406.1"/>
    <property type="molecule type" value="Genomic_DNA"/>
</dbReference>
<reference evidence="1 2" key="2">
    <citation type="journal article" date="2022" name="Mol. Ecol. Resour.">
        <title>The genomes of chicory, endive, great burdock and yacon provide insights into Asteraceae paleo-polyploidization history and plant inulin production.</title>
        <authorList>
            <person name="Fan W."/>
            <person name="Wang S."/>
            <person name="Wang H."/>
            <person name="Wang A."/>
            <person name="Jiang F."/>
            <person name="Liu H."/>
            <person name="Zhao H."/>
            <person name="Xu D."/>
            <person name="Zhang Y."/>
        </authorList>
    </citation>
    <scope>NUCLEOTIDE SEQUENCE [LARGE SCALE GENOMIC DNA]</scope>
    <source>
        <strain evidence="2">cv. Yunnan</strain>
        <tissue evidence="1">Leaves</tissue>
    </source>
</reference>
<keyword evidence="2" id="KW-1185">Reference proteome</keyword>
<protein>
    <submittedName>
        <fullName evidence="1">Uncharacterized protein</fullName>
    </submittedName>
</protein>
<evidence type="ECO:0000313" key="2">
    <source>
        <dbReference type="Proteomes" id="UP001056120"/>
    </source>
</evidence>